<accession>A0AAV2M1Y6</accession>
<evidence type="ECO:0000313" key="3">
    <source>
        <dbReference type="Proteomes" id="UP001497482"/>
    </source>
</evidence>
<sequence>MTTCHSFKGVNIQHYDCLLSPSPPSQTYSPSSPLPPPLSPPLSPSSPPHPLSPSSPPHPLSPSSPPHPLSTSSPPHPPPPPH</sequence>
<dbReference type="EMBL" id="OZ035827">
    <property type="protein sequence ID" value="CAL1607309.1"/>
    <property type="molecule type" value="Genomic_DNA"/>
</dbReference>
<protein>
    <submittedName>
        <fullName evidence="2">Uncharacterized protein</fullName>
    </submittedName>
</protein>
<feature type="compositionally biased region" description="Pro residues" evidence="1">
    <location>
        <begin position="32"/>
        <end position="82"/>
    </location>
</feature>
<reference evidence="2 3" key="1">
    <citation type="submission" date="2024-04" db="EMBL/GenBank/DDBJ databases">
        <authorList>
            <person name="Waldvogel A.-M."/>
            <person name="Schoenle A."/>
        </authorList>
    </citation>
    <scope>NUCLEOTIDE SEQUENCE [LARGE SCALE GENOMIC DNA]</scope>
</reference>
<gene>
    <name evidence="2" type="ORF">KC01_LOCUS34362</name>
</gene>
<dbReference type="AlphaFoldDB" id="A0AAV2M1Y6"/>
<evidence type="ECO:0000313" key="2">
    <source>
        <dbReference type="EMBL" id="CAL1607309.1"/>
    </source>
</evidence>
<dbReference type="Proteomes" id="UP001497482">
    <property type="component" value="Chromosome 5"/>
</dbReference>
<evidence type="ECO:0000256" key="1">
    <source>
        <dbReference type="SAM" id="MobiDB-lite"/>
    </source>
</evidence>
<name>A0AAV2M1Y6_KNICA</name>
<keyword evidence="3" id="KW-1185">Reference proteome</keyword>
<organism evidence="2 3">
    <name type="scientific">Knipowitschia caucasica</name>
    <name type="common">Caucasian dwarf goby</name>
    <name type="synonym">Pomatoschistus caucasicus</name>
    <dbReference type="NCBI Taxonomy" id="637954"/>
    <lineage>
        <taxon>Eukaryota</taxon>
        <taxon>Metazoa</taxon>
        <taxon>Chordata</taxon>
        <taxon>Craniata</taxon>
        <taxon>Vertebrata</taxon>
        <taxon>Euteleostomi</taxon>
        <taxon>Actinopterygii</taxon>
        <taxon>Neopterygii</taxon>
        <taxon>Teleostei</taxon>
        <taxon>Neoteleostei</taxon>
        <taxon>Acanthomorphata</taxon>
        <taxon>Gobiaria</taxon>
        <taxon>Gobiiformes</taxon>
        <taxon>Gobioidei</taxon>
        <taxon>Gobiidae</taxon>
        <taxon>Gobiinae</taxon>
        <taxon>Knipowitschia</taxon>
    </lineage>
</organism>
<proteinExistence type="predicted"/>
<feature type="region of interest" description="Disordered" evidence="1">
    <location>
        <begin position="16"/>
        <end position="82"/>
    </location>
</feature>